<gene>
    <name evidence="2" type="ORF">JTE90_009609</name>
</gene>
<dbReference type="Proteomes" id="UP000827092">
    <property type="component" value="Unassembled WGS sequence"/>
</dbReference>
<protein>
    <submittedName>
        <fullName evidence="2">Uncharacterized protein</fullName>
    </submittedName>
</protein>
<reference evidence="2 3" key="1">
    <citation type="journal article" date="2022" name="Nat. Ecol. Evol.">
        <title>A masculinizing supergene underlies an exaggerated male reproductive morph in a spider.</title>
        <authorList>
            <person name="Hendrickx F."/>
            <person name="De Corte Z."/>
            <person name="Sonet G."/>
            <person name="Van Belleghem S.M."/>
            <person name="Kostlbacher S."/>
            <person name="Vangestel C."/>
        </authorList>
    </citation>
    <scope>NUCLEOTIDE SEQUENCE [LARGE SCALE GENOMIC DNA]</scope>
    <source>
        <strain evidence="2">W744_W776</strain>
    </source>
</reference>
<evidence type="ECO:0000313" key="3">
    <source>
        <dbReference type="Proteomes" id="UP000827092"/>
    </source>
</evidence>
<proteinExistence type="predicted"/>
<name>A0AAV6TYI4_9ARAC</name>
<dbReference type="EMBL" id="JAFNEN010000880">
    <property type="protein sequence ID" value="KAG8176446.1"/>
    <property type="molecule type" value="Genomic_DNA"/>
</dbReference>
<keyword evidence="3" id="KW-1185">Reference proteome</keyword>
<accession>A0AAV6TYI4</accession>
<feature type="region of interest" description="Disordered" evidence="1">
    <location>
        <begin position="22"/>
        <end position="41"/>
    </location>
</feature>
<dbReference type="AlphaFoldDB" id="A0AAV6TYI4"/>
<sequence length="74" mass="7913">MFTEDYPLIPPLSNKLHESINSLKTSPSTEEEDCGNQSCPSPDCASETAAHLFGHNPFAMRRNAITPGAGPGPE</sequence>
<evidence type="ECO:0000256" key="1">
    <source>
        <dbReference type="SAM" id="MobiDB-lite"/>
    </source>
</evidence>
<comment type="caution">
    <text evidence="2">The sequence shown here is derived from an EMBL/GenBank/DDBJ whole genome shotgun (WGS) entry which is preliminary data.</text>
</comment>
<evidence type="ECO:0000313" key="2">
    <source>
        <dbReference type="EMBL" id="KAG8176446.1"/>
    </source>
</evidence>
<organism evidence="2 3">
    <name type="scientific">Oedothorax gibbosus</name>
    <dbReference type="NCBI Taxonomy" id="931172"/>
    <lineage>
        <taxon>Eukaryota</taxon>
        <taxon>Metazoa</taxon>
        <taxon>Ecdysozoa</taxon>
        <taxon>Arthropoda</taxon>
        <taxon>Chelicerata</taxon>
        <taxon>Arachnida</taxon>
        <taxon>Araneae</taxon>
        <taxon>Araneomorphae</taxon>
        <taxon>Entelegynae</taxon>
        <taxon>Araneoidea</taxon>
        <taxon>Linyphiidae</taxon>
        <taxon>Erigoninae</taxon>
        <taxon>Oedothorax</taxon>
    </lineage>
</organism>